<name>A0A7V1LKG9_CALAY</name>
<comment type="catalytic activity">
    <reaction evidence="3">
        <text>a hydroperoxide + [thioredoxin]-dithiol = an alcohol + [thioredoxin]-disulfide + H2O</text>
        <dbReference type="Rhea" id="RHEA:62620"/>
        <dbReference type="Rhea" id="RHEA-COMP:10698"/>
        <dbReference type="Rhea" id="RHEA-COMP:10700"/>
        <dbReference type="ChEBI" id="CHEBI:15377"/>
        <dbReference type="ChEBI" id="CHEBI:29950"/>
        <dbReference type="ChEBI" id="CHEBI:30879"/>
        <dbReference type="ChEBI" id="CHEBI:35924"/>
        <dbReference type="ChEBI" id="CHEBI:50058"/>
        <dbReference type="EC" id="1.11.1.24"/>
    </reaction>
</comment>
<comment type="subunit">
    <text evidence="3">Homodimer.</text>
</comment>
<evidence type="ECO:0000256" key="1">
    <source>
        <dbReference type="ARBA" id="ARBA00023157"/>
    </source>
</evidence>
<keyword evidence="2 3" id="KW-0676">Redox-active center</keyword>
<feature type="active site" description="Cysteine sulfenic acid (-SOH) intermediate" evidence="3">
    <location>
        <position position="60"/>
    </location>
</feature>
<feature type="disulfide bond" description="Redox-active" evidence="3">
    <location>
        <begin position="60"/>
        <end position="94"/>
    </location>
</feature>
<comment type="miscellaneous">
    <text evidence="3">The active site is a conserved redox-active cysteine residue, the peroxidatic cysteine (C(P)), which makes the nucleophilic attack on the peroxide substrate. The peroxide oxidizes the C(P)-SH to cysteine sulfenic acid (C(P)-SOH), which then reacts with another cysteine residue, the resolving cysteine (C(R)), to form a disulfide bridge. The disulfide is subsequently reduced by an appropriate electron donor to complete the catalytic cycle. In this atypical 2-Cys peroxiredoxin, C(R) is present in the same subunit to form an intramolecular disulfide. The disulfide is subsequently reduced by thioredoxin.</text>
</comment>
<evidence type="ECO:0000259" key="4">
    <source>
        <dbReference type="PROSITE" id="PS51352"/>
    </source>
</evidence>
<dbReference type="GO" id="GO:0008379">
    <property type="term" value="F:thioredoxin peroxidase activity"/>
    <property type="evidence" value="ECO:0007669"/>
    <property type="project" value="UniProtKB-UniRule"/>
</dbReference>
<feature type="domain" description="Thioredoxin" evidence="4">
    <location>
        <begin position="18"/>
        <end position="166"/>
    </location>
</feature>
<comment type="similarity">
    <text evidence="3">Belongs to the peroxiredoxin family. Tpx subfamily.</text>
</comment>
<keyword evidence="3" id="KW-0049">Antioxidant</keyword>
<comment type="function">
    <text evidence="3">Thiol-specific peroxidase that catalyzes the reduction of hydrogen peroxide and organic hydroperoxides to water and alcohols, respectively. Plays a role in cell protection against oxidative stress by detoxifying peroxides.</text>
</comment>
<proteinExistence type="inferred from homology"/>
<dbReference type="InterPro" id="IPR013740">
    <property type="entry name" value="Redoxin"/>
</dbReference>
<comment type="caution">
    <text evidence="5">The sequence shown here is derived from an EMBL/GenBank/DDBJ whole genome shotgun (WGS) entry which is preliminary data.</text>
</comment>
<dbReference type="AlphaFoldDB" id="A0A7V1LKG9"/>
<dbReference type="EMBL" id="DRLD01000071">
    <property type="protein sequence ID" value="HED09590.1"/>
    <property type="molecule type" value="Genomic_DNA"/>
</dbReference>
<evidence type="ECO:0000256" key="2">
    <source>
        <dbReference type="ARBA" id="ARBA00023284"/>
    </source>
</evidence>
<dbReference type="InterPro" id="IPR002065">
    <property type="entry name" value="TPX"/>
</dbReference>
<dbReference type="InterPro" id="IPR050455">
    <property type="entry name" value="Tpx_Peroxidase_subfamily"/>
</dbReference>
<dbReference type="Proteomes" id="UP000886005">
    <property type="component" value="Unassembled WGS sequence"/>
</dbReference>
<keyword evidence="3 5" id="KW-0560">Oxidoreductase</keyword>
<dbReference type="PANTHER" id="PTHR43110:SF1">
    <property type="entry name" value="THIOL PEROXIDASE"/>
    <property type="match status" value="1"/>
</dbReference>
<dbReference type="CDD" id="cd03014">
    <property type="entry name" value="PRX_Atyp2cys"/>
    <property type="match status" value="1"/>
</dbReference>
<keyword evidence="3 5" id="KW-0575">Peroxidase</keyword>
<protein>
    <recommendedName>
        <fullName evidence="3">Thiol peroxidase</fullName>
        <shortName evidence="3">Tpx</shortName>
        <ecNumber evidence="3">1.11.1.24</ecNumber>
    </recommendedName>
    <alternativeName>
        <fullName evidence="3">Peroxiredoxin tpx</fullName>
        <shortName evidence="3">Prx</shortName>
    </alternativeName>
    <alternativeName>
        <fullName evidence="3">Thioredoxin peroxidase</fullName>
    </alternativeName>
    <alternativeName>
        <fullName evidence="3">Thioredoxin-dependent peroxiredoxin</fullName>
    </alternativeName>
</protein>
<dbReference type="PANTHER" id="PTHR43110">
    <property type="entry name" value="THIOL PEROXIDASE"/>
    <property type="match status" value="1"/>
</dbReference>
<organism evidence="5">
    <name type="scientific">Caldithrix abyssi</name>
    <dbReference type="NCBI Taxonomy" id="187145"/>
    <lineage>
        <taxon>Bacteria</taxon>
        <taxon>Pseudomonadati</taxon>
        <taxon>Calditrichota</taxon>
        <taxon>Calditrichia</taxon>
        <taxon>Calditrichales</taxon>
        <taxon>Calditrichaceae</taxon>
        <taxon>Caldithrix</taxon>
    </lineage>
</organism>
<dbReference type="SUPFAM" id="SSF52833">
    <property type="entry name" value="Thioredoxin-like"/>
    <property type="match status" value="1"/>
</dbReference>
<dbReference type="PROSITE" id="PS51352">
    <property type="entry name" value="THIOREDOXIN_2"/>
    <property type="match status" value="1"/>
</dbReference>
<dbReference type="NCBIfam" id="NF001808">
    <property type="entry name" value="PRK00522.1"/>
    <property type="match status" value="1"/>
</dbReference>
<dbReference type="HAMAP" id="MF_00269">
    <property type="entry name" value="Tpx"/>
    <property type="match status" value="1"/>
</dbReference>
<dbReference type="InterPro" id="IPR013766">
    <property type="entry name" value="Thioredoxin_domain"/>
</dbReference>
<dbReference type="EC" id="1.11.1.24" evidence="3"/>
<keyword evidence="1 3" id="KW-1015">Disulfide bond</keyword>
<sequence>MAEITLKGNPIHTIGELPATGSEAPDFTLTGTDLQDVSLADFKGKRVVLNIFPSLDTGICAASVRRFNAEAEKLENCAVLCISKDTPFAHKRFCVSEGLDNVINLSELRDAHFGKNYGVRIIDGPMSGLLSRAIVIIDEDGRVIHSQQVPEIVREPDYEAALKALR</sequence>
<accession>A0A7V1LKG9</accession>
<gene>
    <name evidence="3" type="primary">tpx</name>
    <name evidence="5" type="ORF">ENJ10_02795</name>
</gene>
<evidence type="ECO:0000256" key="3">
    <source>
        <dbReference type="HAMAP-Rule" id="MF_00269"/>
    </source>
</evidence>
<dbReference type="Pfam" id="PF08534">
    <property type="entry name" value="Redoxin"/>
    <property type="match status" value="1"/>
</dbReference>
<reference evidence="5" key="1">
    <citation type="journal article" date="2020" name="mSystems">
        <title>Genome- and Community-Level Interaction Insights into Carbon Utilization and Element Cycling Functions of Hydrothermarchaeota in Hydrothermal Sediment.</title>
        <authorList>
            <person name="Zhou Z."/>
            <person name="Liu Y."/>
            <person name="Xu W."/>
            <person name="Pan J."/>
            <person name="Luo Z.H."/>
            <person name="Li M."/>
        </authorList>
    </citation>
    <scope>NUCLEOTIDE SEQUENCE [LARGE SCALE GENOMIC DNA]</scope>
    <source>
        <strain evidence="5">HyVt-456</strain>
    </source>
</reference>
<dbReference type="Gene3D" id="3.40.30.10">
    <property type="entry name" value="Glutaredoxin"/>
    <property type="match status" value="1"/>
</dbReference>
<evidence type="ECO:0000313" key="5">
    <source>
        <dbReference type="EMBL" id="HED09590.1"/>
    </source>
</evidence>
<dbReference type="InterPro" id="IPR036249">
    <property type="entry name" value="Thioredoxin-like_sf"/>
</dbReference>